<dbReference type="STRING" id="670483.S7RT61"/>
<proteinExistence type="predicted"/>
<dbReference type="OMA" id="TELHAWR"/>
<dbReference type="eggNOG" id="ENOG502QPU9">
    <property type="taxonomic scope" value="Eukaryota"/>
</dbReference>
<keyword evidence="2" id="KW-1185">Reference proteome</keyword>
<dbReference type="RefSeq" id="XP_007865060.1">
    <property type="nucleotide sequence ID" value="XM_007866869.1"/>
</dbReference>
<dbReference type="Pfam" id="PF14269">
    <property type="entry name" value="Arylsulfotran_2"/>
    <property type="match status" value="1"/>
</dbReference>
<protein>
    <recommendedName>
        <fullName evidence="3">ASST-domain-containing protein</fullName>
    </recommendedName>
</protein>
<gene>
    <name evidence="1" type="ORF">GLOTRDRAFT_74895</name>
</gene>
<dbReference type="HOGENOM" id="CLU_083958_0_0_1"/>
<accession>S7RT61</accession>
<dbReference type="GeneID" id="19308472"/>
<dbReference type="EMBL" id="KB469300">
    <property type="protein sequence ID" value="EPQ56304.1"/>
    <property type="molecule type" value="Genomic_DNA"/>
</dbReference>
<dbReference type="InterPro" id="IPR053143">
    <property type="entry name" value="Arylsulfate_ST"/>
</dbReference>
<dbReference type="PANTHER" id="PTHR35340">
    <property type="entry name" value="PQQ ENZYME REPEAT PROTEIN-RELATED"/>
    <property type="match status" value="1"/>
</dbReference>
<dbReference type="AlphaFoldDB" id="S7RT61"/>
<sequence length="284" mass="32275">MGINDCFDLRTQTLNGTEVMTMWVGDVVNGWGAGRGIIMNSTYDVIYNFTSTFPNGADIHEFYIPPVNNRTALLTAYYVLNTDLSEVGGTGDDWLLECAFQEIDIATGDVLFSWNASDHVDFADSYEGFWTDDSESNPWDYFHMNSIDKDTDGNYLVSSRHYHQLYKVDGITGDVIWTMGGKHSDWDMCDDCNYEWQHDARWRDNYTAISLFDNASESLNSLYSLPTGRGMVMDLNFDNMSVSLRTAFYPLQSHPIQSQGNTNLLASGNWLLGWGSSPWYVRLF</sequence>
<name>S7RT61_GLOTA</name>
<dbReference type="Proteomes" id="UP000030669">
    <property type="component" value="Unassembled WGS sequence"/>
</dbReference>
<organism evidence="1 2">
    <name type="scientific">Gloeophyllum trabeum (strain ATCC 11539 / FP-39264 / Madison 617)</name>
    <name type="common">Brown rot fungus</name>
    <dbReference type="NCBI Taxonomy" id="670483"/>
    <lineage>
        <taxon>Eukaryota</taxon>
        <taxon>Fungi</taxon>
        <taxon>Dikarya</taxon>
        <taxon>Basidiomycota</taxon>
        <taxon>Agaricomycotina</taxon>
        <taxon>Agaricomycetes</taxon>
        <taxon>Gloeophyllales</taxon>
        <taxon>Gloeophyllaceae</taxon>
        <taxon>Gloeophyllum</taxon>
    </lineage>
</organism>
<dbReference type="PANTHER" id="PTHR35340:SF5">
    <property type="entry name" value="ASST-DOMAIN-CONTAINING PROTEIN"/>
    <property type="match status" value="1"/>
</dbReference>
<evidence type="ECO:0000313" key="2">
    <source>
        <dbReference type="Proteomes" id="UP000030669"/>
    </source>
</evidence>
<reference evidence="1 2" key="1">
    <citation type="journal article" date="2012" name="Science">
        <title>The Paleozoic origin of enzymatic lignin decomposition reconstructed from 31 fungal genomes.</title>
        <authorList>
            <person name="Floudas D."/>
            <person name="Binder M."/>
            <person name="Riley R."/>
            <person name="Barry K."/>
            <person name="Blanchette R.A."/>
            <person name="Henrissat B."/>
            <person name="Martinez A.T."/>
            <person name="Otillar R."/>
            <person name="Spatafora J.W."/>
            <person name="Yadav J.S."/>
            <person name="Aerts A."/>
            <person name="Benoit I."/>
            <person name="Boyd A."/>
            <person name="Carlson A."/>
            <person name="Copeland A."/>
            <person name="Coutinho P.M."/>
            <person name="de Vries R.P."/>
            <person name="Ferreira P."/>
            <person name="Findley K."/>
            <person name="Foster B."/>
            <person name="Gaskell J."/>
            <person name="Glotzer D."/>
            <person name="Gorecki P."/>
            <person name="Heitman J."/>
            <person name="Hesse C."/>
            <person name="Hori C."/>
            <person name="Igarashi K."/>
            <person name="Jurgens J.A."/>
            <person name="Kallen N."/>
            <person name="Kersten P."/>
            <person name="Kohler A."/>
            <person name="Kuees U."/>
            <person name="Kumar T.K.A."/>
            <person name="Kuo A."/>
            <person name="LaButti K."/>
            <person name="Larrondo L.F."/>
            <person name="Lindquist E."/>
            <person name="Ling A."/>
            <person name="Lombard V."/>
            <person name="Lucas S."/>
            <person name="Lundell T."/>
            <person name="Martin R."/>
            <person name="McLaughlin D.J."/>
            <person name="Morgenstern I."/>
            <person name="Morin E."/>
            <person name="Murat C."/>
            <person name="Nagy L.G."/>
            <person name="Nolan M."/>
            <person name="Ohm R.A."/>
            <person name="Patyshakuliyeva A."/>
            <person name="Rokas A."/>
            <person name="Ruiz-Duenas F.J."/>
            <person name="Sabat G."/>
            <person name="Salamov A."/>
            <person name="Samejima M."/>
            <person name="Schmutz J."/>
            <person name="Slot J.C."/>
            <person name="St John F."/>
            <person name="Stenlid J."/>
            <person name="Sun H."/>
            <person name="Sun S."/>
            <person name="Syed K."/>
            <person name="Tsang A."/>
            <person name="Wiebenga A."/>
            <person name="Young D."/>
            <person name="Pisabarro A."/>
            <person name="Eastwood D.C."/>
            <person name="Martin F."/>
            <person name="Cullen D."/>
            <person name="Grigoriev I.V."/>
            <person name="Hibbett D.S."/>
        </authorList>
    </citation>
    <scope>NUCLEOTIDE SEQUENCE [LARGE SCALE GENOMIC DNA]</scope>
    <source>
        <strain evidence="1 2">ATCC 11539</strain>
    </source>
</reference>
<dbReference type="KEGG" id="gtr:GLOTRDRAFT_74895"/>
<evidence type="ECO:0008006" key="3">
    <source>
        <dbReference type="Google" id="ProtNLM"/>
    </source>
</evidence>
<evidence type="ECO:0000313" key="1">
    <source>
        <dbReference type="EMBL" id="EPQ56304.1"/>
    </source>
</evidence>
<dbReference type="InterPro" id="IPR039535">
    <property type="entry name" value="ASST-like"/>
</dbReference>
<dbReference type="OrthoDB" id="5427350at2759"/>